<dbReference type="EMBL" id="JACASF010000003">
    <property type="protein sequence ID" value="KAF6489950.1"/>
    <property type="molecule type" value="Genomic_DNA"/>
</dbReference>
<evidence type="ECO:0000256" key="1">
    <source>
        <dbReference type="SAM" id="MobiDB-lite"/>
    </source>
</evidence>
<keyword evidence="3" id="KW-1185">Reference proteome</keyword>
<feature type="region of interest" description="Disordered" evidence="1">
    <location>
        <begin position="97"/>
        <end position="121"/>
    </location>
</feature>
<evidence type="ECO:0000313" key="2">
    <source>
        <dbReference type="EMBL" id="KAF6489950.1"/>
    </source>
</evidence>
<dbReference type="InterPro" id="IPR036915">
    <property type="entry name" value="Cyclin-like_sf"/>
</dbReference>
<dbReference type="Gene3D" id="1.10.472.10">
    <property type="entry name" value="Cyclin-like"/>
    <property type="match status" value="1"/>
</dbReference>
<organism evidence="2 3">
    <name type="scientific">Molossus molossus</name>
    <name type="common">Pallas' mastiff bat</name>
    <name type="synonym">Vespertilio molossus</name>
    <dbReference type="NCBI Taxonomy" id="27622"/>
    <lineage>
        <taxon>Eukaryota</taxon>
        <taxon>Metazoa</taxon>
        <taxon>Chordata</taxon>
        <taxon>Craniata</taxon>
        <taxon>Vertebrata</taxon>
        <taxon>Euteleostomi</taxon>
        <taxon>Mammalia</taxon>
        <taxon>Eutheria</taxon>
        <taxon>Laurasiatheria</taxon>
        <taxon>Chiroptera</taxon>
        <taxon>Yangochiroptera</taxon>
        <taxon>Molossidae</taxon>
        <taxon>Molossus</taxon>
    </lineage>
</organism>
<dbReference type="AlphaFoldDB" id="A0A7J8J0E6"/>
<name>A0A7J8J0E6_MOLMO</name>
<sequence>MAWDSGQPGAAGTSAGDANCKFRCKVLDHGKLLPEDPAFLEPRAEMTLSRPCGRRLPGFWSVCKPATPRSAVGPACMHLKRFYLTNSVMENTAPCKADECSVSSPQVTETPGESSRTGEVT</sequence>
<reference evidence="2 3" key="1">
    <citation type="journal article" date="2020" name="Nature">
        <title>Six reference-quality genomes reveal evolution of bat adaptations.</title>
        <authorList>
            <person name="Jebb D."/>
            <person name="Huang Z."/>
            <person name="Pippel M."/>
            <person name="Hughes G.M."/>
            <person name="Lavrichenko K."/>
            <person name="Devanna P."/>
            <person name="Winkler S."/>
            <person name="Jermiin L.S."/>
            <person name="Skirmuntt E.C."/>
            <person name="Katzourakis A."/>
            <person name="Burkitt-Gray L."/>
            <person name="Ray D.A."/>
            <person name="Sullivan K.A.M."/>
            <person name="Roscito J.G."/>
            <person name="Kirilenko B.M."/>
            <person name="Davalos L.M."/>
            <person name="Corthals A.P."/>
            <person name="Power M.L."/>
            <person name="Jones G."/>
            <person name="Ransome R.D."/>
            <person name="Dechmann D.K.N."/>
            <person name="Locatelli A.G."/>
            <person name="Puechmaille S.J."/>
            <person name="Fedrigo O."/>
            <person name="Jarvis E.D."/>
            <person name="Hiller M."/>
            <person name="Vernes S.C."/>
            <person name="Myers E.W."/>
            <person name="Teeling E.C."/>
        </authorList>
    </citation>
    <scope>NUCLEOTIDE SEQUENCE [LARGE SCALE GENOMIC DNA]</scope>
    <source>
        <strain evidence="2">MMolMol1</strain>
        <tissue evidence="2">Muscle</tissue>
    </source>
</reference>
<dbReference type="InParanoid" id="A0A7J8J0E6"/>
<comment type="caution">
    <text evidence="2">The sequence shown here is derived from an EMBL/GenBank/DDBJ whole genome shotgun (WGS) entry which is preliminary data.</text>
</comment>
<dbReference type="SUPFAM" id="SSF47954">
    <property type="entry name" value="Cyclin-like"/>
    <property type="match status" value="1"/>
</dbReference>
<gene>
    <name evidence="2" type="ORF">HJG59_010340</name>
</gene>
<accession>A0A7J8J0E6</accession>
<dbReference type="Proteomes" id="UP000550707">
    <property type="component" value="Unassembled WGS sequence"/>
</dbReference>
<protein>
    <submittedName>
        <fullName evidence="2">Uncharacterized protein</fullName>
    </submittedName>
</protein>
<proteinExistence type="predicted"/>
<evidence type="ECO:0000313" key="3">
    <source>
        <dbReference type="Proteomes" id="UP000550707"/>
    </source>
</evidence>
<feature type="compositionally biased region" description="Polar residues" evidence="1">
    <location>
        <begin position="101"/>
        <end position="121"/>
    </location>
</feature>